<sequence>MIIYGWRNTETAVDTVPGSCPSCNSHRNFEIHVFQRYAHVYWIPFFPIGKTGVAQCNHCQATYKPKQMPEGIRLSYQDLKTTAKLPLWTLTGAAVIAAIVIYASVT</sequence>
<comment type="caution">
    <text evidence="2">The sequence shown here is derived from an EMBL/GenBank/DDBJ whole genome shotgun (WGS) entry which is preliminary data.</text>
</comment>
<dbReference type="EMBL" id="BBWV01000001">
    <property type="protein sequence ID" value="GAO41526.1"/>
    <property type="molecule type" value="Genomic_DNA"/>
</dbReference>
<dbReference type="Proteomes" id="UP000033121">
    <property type="component" value="Unassembled WGS sequence"/>
</dbReference>
<organism evidence="2 3">
    <name type="scientific">Flavihumibacter petaseus NBRC 106054</name>
    <dbReference type="NCBI Taxonomy" id="1220578"/>
    <lineage>
        <taxon>Bacteria</taxon>
        <taxon>Pseudomonadati</taxon>
        <taxon>Bacteroidota</taxon>
        <taxon>Chitinophagia</taxon>
        <taxon>Chitinophagales</taxon>
        <taxon>Chitinophagaceae</taxon>
        <taxon>Flavihumibacter</taxon>
    </lineage>
</organism>
<accession>A0A0E9MVT6</accession>
<dbReference type="RefSeq" id="WP_072053943.1">
    <property type="nucleotide sequence ID" value="NZ_BBWV01000001.1"/>
</dbReference>
<proteinExistence type="predicted"/>
<protein>
    <submittedName>
        <fullName evidence="2">Uncharacterized protein</fullName>
    </submittedName>
</protein>
<dbReference type="STRING" id="1220578.FPE01S_01_05400"/>
<name>A0A0E9MVT6_9BACT</name>
<evidence type="ECO:0000313" key="2">
    <source>
        <dbReference type="EMBL" id="GAO41526.1"/>
    </source>
</evidence>
<reference evidence="2 3" key="1">
    <citation type="submission" date="2015-04" db="EMBL/GenBank/DDBJ databases">
        <title>Whole genome shotgun sequence of Flavihumibacter petaseus NBRC 106054.</title>
        <authorList>
            <person name="Miyazawa S."/>
            <person name="Hosoyama A."/>
            <person name="Hashimoto M."/>
            <person name="Noguchi M."/>
            <person name="Tsuchikane K."/>
            <person name="Ohji S."/>
            <person name="Yamazoe A."/>
            <person name="Ichikawa N."/>
            <person name="Kimura A."/>
            <person name="Fujita N."/>
        </authorList>
    </citation>
    <scope>NUCLEOTIDE SEQUENCE [LARGE SCALE GENOMIC DNA]</scope>
    <source>
        <strain evidence="2 3">NBRC 106054</strain>
    </source>
</reference>
<keyword evidence="3" id="KW-1185">Reference proteome</keyword>
<gene>
    <name evidence="2" type="ORF">FPE01S_01_05400</name>
</gene>
<evidence type="ECO:0000313" key="3">
    <source>
        <dbReference type="Proteomes" id="UP000033121"/>
    </source>
</evidence>
<keyword evidence="1" id="KW-0472">Membrane</keyword>
<keyword evidence="1" id="KW-1133">Transmembrane helix</keyword>
<evidence type="ECO:0000256" key="1">
    <source>
        <dbReference type="SAM" id="Phobius"/>
    </source>
</evidence>
<dbReference type="AlphaFoldDB" id="A0A0E9MVT6"/>
<keyword evidence="1" id="KW-0812">Transmembrane</keyword>
<feature type="transmembrane region" description="Helical" evidence="1">
    <location>
        <begin position="85"/>
        <end position="105"/>
    </location>
</feature>
<dbReference type="OrthoDB" id="766141at2"/>